<evidence type="ECO:0000256" key="7">
    <source>
        <dbReference type="ARBA" id="ARBA00023136"/>
    </source>
</evidence>
<evidence type="ECO:0000256" key="2">
    <source>
        <dbReference type="ARBA" id="ARBA00022448"/>
    </source>
</evidence>
<evidence type="ECO:0000259" key="10">
    <source>
        <dbReference type="Pfam" id="PF04290"/>
    </source>
</evidence>
<evidence type="ECO:0000256" key="9">
    <source>
        <dbReference type="SAM" id="Phobius"/>
    </source>
</evidence>
<name>A0A1M5AGC3_9BACT</name>
<comment type="similarity">
    <text evidence="8">Belongs to the TRAP transporter small permease family.</text>
</comment>
<evidence type="ECO:0000256" key="4">
    <source>
        <dbReference type="ARBA" id="ARBA00022519"/>
    </source>
</evidence>
<feature type="transmembrane region" description="Helical" evidence="9">
    <location>
        <begin position="129"/>
        <end position="148"/>
    </location>
</feature>
<feature type="domain" description="Tripartite ATP-independent periplasmic transporters DctQ component" evidence="10">
    <location>
        <begin position="26"/>
        <end position="147"/>
    </location>
</feature>
<dbReference type="Pfam" id="PF04290">
    <property type="entry name" value="DctQ"/>
    <property type="match status" value="1"/>
</dbReference>
<dbReference type="GO" id="GO:0015740">
    <property type="term" value="P:C4-dicarboxylate transport"/>
    <property type="evidence" value="ECO:0007669"/>
    <property type="project" value="TreeGrafter"/>
</dbReference>
<keyword evidence="6 9" id="KW-1133">Transmembrane helix</keyword>
<dbReference type="RefSeq" id="WP_073038562.1">
    <property type="nucleotide sequence ID" value="NZ_FQVB01000014.1"/>
</dbReference>
<evidence type="ECO:0000256" key="3">
    <source>
        <dbReference type="ARBA" id="ARBA00022475"/>
    </source>
</evidence>
<evidence type="ECO:0000256" key="8">
    <source>
        <dbReference type="ARBA" id="ARBA00038436"/>
    </source>
</evidence>
<evidence type="ECO:0000256" key="5">
    <source>
        <dbReference type="ARBA" id="ARBA00022692"/>
    </source>
</evidence>
<feature type="transmembrane region" description="Helical" evidence="9">
    <location>
        <begin position="87"/>
        <end position="109"/>
    </location>
</feature>
<dbReference type="GO" id="GO:0005886">
    <property type="term" value="C:plasma membrane"/>
    <property type="evidence" value="ECO:0007669"/>
    <property type="project" value="UniProtKB-SubCell"/>
</dbReference>
<dbReference type="Proteomes" id="UP000184076">
    <property type="component" value="Unassembled WGS sequence"/>
</dbReference>
<dbReference type="PANTHER" id="PTHR35011">
    <property type="entry name" value="2,3-DIKETO-L-GULONATE TRAP TRANSPORTER SMALL PERMEASE PROTEIN YIAM"/>
    <property type="match status" value="1"/>
</dbReference>
<evidence type="ECO:0000313" key="11">
    <source>
        <dbReference type="EMBL" id="SHF29194.1"/>
    </source>
</evidence>
<protein>
    <submittedName>
        <fullName evidence="11">TRAP-type C4-dicarboxylate transport system, small permease component</fullName>
    </submittedName>
</protein>
<dbReference type="EMBL" id="FQVB01000014">
    <property type="protein sequence ID" value="SHF29194.1"/>
    <property type="molecule type" value="Genomic_DNA"/>
</dbReference>
<proteinExistence type="inferred from homology"/>
<accession>A0A1M5AGC3</accession>
<comment type="subcellular location">
    <subcellularLocation>
        <location evidence="1">Cell inner membrane</location>
        <topology evidence="1">Multi-pass membrane protein</topology>
    </subcellularLocation>
</comment>
<keyword evidence="2" id="KW-0813">Transport</keyword>
<organism evidence="11 12">
    <name type="scientific">Desulfacinum infernum DSM 9756</name>
    <dbReference type="NCBI Taxonomy" id="1121391"/>
    <lineage>
        <taxon>Bacteria</taxon>
        <taxon>Pseudomonadati</taxon>
        <taxon>Thermodesulfobacteriota</taxon>
        <taxon>Syntrophobacteria</taxon>
        <taxon>Syntrophobacterales</taxon>
        <taxon>Syntrophobacteraceae</taxon>
        <taxon>Desulfacinum</taxon>
    </lineage>
</organism>
<dbReference type="InterPro" id="IPR055348">
    <property type="entry name" value="DctQ"/>
</dbReference>
<keyword evidence="5 9" id="KW-0812">Transmembrane</keyword>
<keyword evidence="12" id="KW-1185">Reference proteome</keyword>
<dbReference type="AlphaFoldDB" id="A0A1M5AGC3"/>
<keyword evidence="7 9" id="KW-0472">Membrane</keyword>
<dbReference type="PANTHER" id="PTHR35011:SF2">
    <property type="entry name" value="2,3-DIKETO-L-GULONATE TRAP TRANSPORTER SMALL PERMEASE PROTEIN YIAM"/>
    <property type="match status" value="1"/>
</dbReference>
<evidence type="ECO:0000256" key="1">
    <source>
        <dbReference type="ARBA" id="ARBA00004429"/>
    </source>
</evidence>
<reference evidence="12" key="1">
    <citation type="submission" date="2016-11" db="EMBL/GenBank/DDBJ databases">
        <authorList>
            <person name="Varghese N."/>
            <person name="Submissions S."/>
        </authorList>
    </citation>
    <scope>NUCLEOTIDE SEQUENCE [LARGE SCALE GENOMIC DNA]</scope>
    <source>
        <strain evidence="12">DSM 9756</strain>
    </source>
</reference>
<feature type="transmembrane region" description="Helical" evidence="9">
    <location>
        <begin position="21"/>
        <end position="39"/>
    </location>
</feature>
<evidence type="ECO:0000256" key="6">
    <source>
        <dbReference type="ARBA" id="ARBA00022989"/>
    </source>
</evidence>
<keyword evidence="4" id="KW-0997">Cell inner membrane</keyword>
<feature type="transmembrane region" description="Helical" evidence="9">
    <location>
        <begin position="45"/>
        <end position="66"/>
    </location>
</feature>
<dbReference type="STRING" id="1121391.SAMN02745206_01699"/>
<dbReference type="InterPro" id="IPR007387">
    <property type="entry name" value="TRAP_DctQ"/>
</dbReference>
<dbReference type="GO" id="GO:0022857">
    <property type="term" value="F:transmembrane transporter activity"/>
    <property type="evidence" value="ECO:0007669"/>
    <property type="project" value="TreeGrafter"/>
</dbReference>
<keyword evidence="3" id="KW-1003">Cell membrane</keyword>
<gene>
    <name evidence="11" type="ORF">SAMN02745206_01699</name>
</gene>
<evidence type="ECO:0000313" key="12">
    <source>
        <dbReference type="Proteomes" id="UP000184076"/>
    </source>
</evidence>
<sequence length="172" mass="19195">MERIKKIYDLVCKGEELAAGVFLVAIMVLIFASGVARTVGHPLGWGMDMATFLFAWTAFFSADIALRKDKHIRVEALVRKFPPRVQIAIEIFNYLAITAFLVFLIVYGIKLSYTSRFRTFQGIPGFSYMWVTLSVPVGSFLLLITTLIKGRVAVGRWKTEGAPTAEQAASRP</sequence>